<dbReference type="Pfam" id="PF08238">
    <property type="entry name" value="Sel1"/>
    <property type="match status" value="3"/>
</dbReference>
<dbReference type="PANTHER" id="PTHR11102:SF160">
    <property type="entry name" value="ERAD-ASSOCIATED E3 UBIQUITIN-PROTEIN LIGASE COMPONENT HRD3"/>
    <property type="match status" value="1"/>
</dbReference>
<organism evidence="1">
    <name type="scientific">Haemophilus influenzae HK1212</name>
    <dbReference type="NCBI Taxonomy" id="456482"/>
    <lineage>
        <taxon>Bacteria</taxon>
        <taxon>Pseudomonadati</taxon>
        <taxon>Pseudomonadota</taxon>
        <taxon>Gammaproteobacteria</taxon>
        <taxon>Pasteurellales</taxon>
        <taxon>Pasteurellaceae</taxon>
        <taxon>Haemophilus</taxon>
    </lineage>
</organism>
<sequence>MDFGTQVGIDAYRKNDFAQAAEQFKDAGIVRGDPTAQILLGQMYYNGEFFKQDYVEAAKWYRKAADQGAKFGLLFLGEMYENGEGVEKDYAEAVKLYRKAAEQGSPEGQMALGKMYRFGYGVEKDYAEAIKLYRKSAEQGNLNFIVDCPIFKIARHTTHPTFTKGCKSAKFAIKLKTFSIQTHNHIRYRHLLNRRNGHIANNAVIRHIHRTLQHTACIA</sequence>
<evidence type="ECO:0008006" key="2">
    <source>
        <dbReference type="Google" id="ProtNLM"/>
    </source>
</evidence>
<dbReference type="EMBL" id="ABFC01001100">
    <property type="protein sequence ID" value="EFA27847.1"/>
    <property type="molecule type" value="Genomic_DNA"/>
</dbReference>
<gene>
    <name evidence="1" type="ORF">HAINFHK1212_0161</name>
</gene>
<protein>
    <recommendedName>
        <fullName evidence="2">Sel1 repeat protein</fullName>
    </recommendedName>
</protein>
<accession>A0A7G2JXD4</accession>
<dbReference type="SMART" id="SM00671">
    <property type="entry name" value="SEL1"/>
    <property type="match status" value="3"/>
</dbReference>
<dbReference type="AlphaFoldDB" id="A0A7G2JXD4"/>
<dbReference type="InterPro" id="IPR011990">
    <property type="entry name" value="TPR-like_helical_dom_sf"/>
</dbReference>
<dbReference type="InterPro" id="IPR006597">
    <property type="entry name" value="Sel1-like"/>
</dbReference>
<name>A0A7G2JXD4_HAEIF</name>
<comment type="caution">
    <text evidence="1">The sequence shown here is derived from an EMBL/GenBank/DDBJ whole genome shotgun (WGS) entry which is preliminary data.</text>
</comment>
<dbReference type="Gene3D" id="1.25.40.10">
    <property type="entry name" value="Tetratricopeptide repeat domain"/>
    <property type="match status" value="1"/>
</dbReference>
<dbReference type="PANTHER" id="PTHR11102">
    <property type="entry name" value="SEL-1-LIKE PROTEIN"/>
    <property type="match status" value="1"/>
</dbReference>
<reference evidence="1" key="1">
    <citation type="journal article" date="2010" name="Genomics">
        <title>Tracing phylogenomic events leading to diversity of Haemophilus influenzae and the emergence of Brazilian Purpuric Fever (BPF)-associated clones.</title>
        <authorList>
            <person name="Papazisi L."/>
            <person name="Ratnayake S."/>
            <person name="Remortel B.G."/>
            <person name="Bock G.R."/>
            <person name="Liang W."/>
            <person name="Saeed A.I."/>
            <person name="Liu J."/>
            <person name="Fleischmann R.D."/>
            <person name="Kilian M."/>
            <person name="Peterson S.N."/>
        </authorList>
    </citation>
    <scope>NUCLEOTIDE SEQUENCE [LARGE SCALE GENOMIC DNA]</scope>
    <source>
        <strain evidence="1">HK1212</strain>
    </source>
</reference>
<dbReference type="SUPFAM" id="SSF81901">
    <property type="entry name" value="HCP-like"/>
    <property type="match status" value="1"/>
</dbReference>
<dbReference type="InterPro" id="IPR050767">
    <property type="entry name" value="Sel1_AlgK"/>
</dbReference>
<proteinExistence type="predicted"/>
<evidence type="ECO:0000313" key="1">
    <source>
        <dbReference type="EMBL" id="EFA27847.1"/>
    </source>
</evidence>